<comment type="caution">
    <text evidence="4">The sequence shown here is derived from an EMBL/GenBank/DDBJ whole genome shotgun (WGS) entry which is preliminary data.</text>
</comment>
<comment type="similarity">
    <text evidence="1">Belongs to the carbon-nitrogen hydrolase superfamily. NIT1/NIT2 family.</text>
</comment>
<protein>
    <submittedName>
        <fullName evidence="4">Putative amidohydrolase</fullName>
    </submittedName>
</protein>
<dbReference type="InterPro" id="IPR003010">
    <property type="entry name" value="C-N_Hydrolase"/>
</dbReference>
<dbReference type="InterPro" id="IPR050345">
    <property type="entry name" value="Aliph_Amidase/BUP"/>
</dbReference>
<dbReference type="SUPFAM" id="SSF56317">
    <property type="entry name" value="Carbon-nitrogen hydrolase"/>
    <property type="match status" value="1"/>
</dbReference>
<dbReference type="InterPro" id="IPR001110">
    <property type="entry name" value="UPF0012_CS"/>
</dbReference>
<keyword evidence="5" id="KW-1185">Reference proteome</keyword>
<name>A0A7W8QRF5_9ACTN</name>
<dbReference type="RefSeq" id="WP_184396424.1">
    <property type="nucleotide sequence ID" value="NZ_BAAAJD010000008.1"/>
</dbReference>
<dbReference type="PROSITE" id="PS01227">
    <property type="entry name" value="UPF0012"/>
    <property type="match status" value="1"/>
</dbReference>
<dbReference type="Gene3D" id="3.60.110.10">
    <property type="entry name" value="Carbon-nitrogen hydrolase"/>
    <property type="match status" value="1"/>
</dbReference>
<evidence type="ECO:0000313" key="5">
    <source>
        <dbReference type="Proteomes" id="UP000572635"/>
    </source>
</evidence>
<gene>
    <name evidence="4" type="ORF">HDA36_005145</name>
</gene>
<proteinExistence type="inferred from homology"/>
<dbReference type="PANTHER" id="PTHR43674">
    <property type="entry name" value="NITRILASE C965.09-RELATED"/>
    <property type="match status" value="1"/>
</dbReference>
<keyword evidence="2 4" id="KW-0378">Hydrolase</keyword>
<dbReference type="InterPro" id="IPR036526">
    <property type="entry name" value="C-N_Hydrolase_sf"/>
</dbReference>
<dbReference type="PANTHER" id="PTHR43674:SF2">
    <property type="entry name" value="BETA-UREIDOPROPIONASE"/>
    <property type="match status" value="1"/>
</dbReference>
<reference evidence="4 5" key="1">
    <citation type="submission" date="2020-08" db="EMBL/GenBank/DDBJ databases">
        <title>Sequencing the genomes of 1000 actinobacteria strains.</title>
        <authorList>
            <person name="Klenk H.-P."/>
        </authorList>
    </citation>
    <scope>NUCLEOTIDE SEQUENCE [LARGE SCALE GENOMIC DNA]</scope>
    <source>
        <strain evidence="4 5">DSM 44551</strain>
    </source>
</reference>
<sequence>MESAGALRIALDQGTGPSGDVPAALERLGSIARRAAGAGAGLLIGPECSITGYAIGGRTAELAEPADGPIGDAVRRIAAEAGIAIAYGWPERDGDRVRNAVRLVDAAGAERAVYRKTHLYGELDRSAFAPGDEPVVQADLGGLRIGLLICYDVEFPEAVRAHALAGTELLVVPTALMHPATEVATALVPVRAMENQIFLAYVNRCDTEGELDYCGLSTLVGPDGTELARAGAGEELLIAEADPAAITAARTGEAGYLRDRRPDLYRALAGPA</sequence>
<evidence type="ECO:0000259" key="3">
    <source>
        <dbReference type="PROSITE" id="PS50263"/>
    </source>
</evidence>
<dbReference type="Proteomes" id="UP000572635">
    <property type="component" value="Unassembled WGS sequence"/>
</dbReference>
<accession>A0A7W8QRF5</accession>
<evidence type="ECO:0000256" key="2">
    <source>
        <dbReference type="ARBA" id="ARBA00022801"/>
    </source>
</evidence>
<dbReference type="AlphaFoldDB" id="A0A7W8QRF5"/>
<dbReference type="GO" id="GO:0016811">
    <property type="term" value="F:hydrolase activity, acting on carbon-nitrogen (but not peptide) bonds, in linear amides"/>
    <property type="evidence" value="ECO:0007669"/>
    <property type="project" value="UniProtKB-ARBA"/>
</dbReference>
<feature type="domain" description="CN hydrolase" evidence="3">
    <location>
        <begin position="7"/>
        <end position="243"/>
    </location>
</feature>
<evidence type="ECO:0000313" key="4">
    <source>
        <dbReference type="EMBL" id="MBB5435061.1"/>
    </source>
</evidence>
<organism evidence="4 5">
    <name type="scientific">Nocardiopsis composta</name>
    <dbReference type="NCBI Taxonomy" id="157465"/>
    <lineage>
        <taxon>Bacteria</taxon>
        <taxon>Bacillati</taxon>
        <taxon>Actinomycetota</taxon>
        <taxon>Actinomycetes</taxon>
        <taxon>Streptosporangiales</taxon>
        <taxon>Nocardiopsidaceae</taxon>
        <taxon>Nocardiopsis</taxon>
    </lineage>
</organism>
<evidence type="ECO:0000256" key="1">
    <source>
        <dbReference type="ARBA" id="ARBA00010613"/>
    </source>
</evidence>
<dbReference type="Pfam" id="PF00795">
    <property type="entry name" value="CN_hydrolase"/>
    <property type="match status" value="1"/>
</dbReference>
<dbReference type="InterPro" id="IPR044083">
    <property type="entry name" value="RamA-like"/>
</dbReference>
<dbReference type="PROSITE" id="PS50263">
    <property type="entry name" value="CN_HYDROLASE"/>
    <property type="match status" value="1"/>
</dbReference>
<dbReference type="EMBL" id="JACHDB010000001">
    <property type="protein sequence ID" value="MBB5435061.1"/>
    <property type="molecule type" value="Genomic_DNA"/>
</dbReference>
<dbReference type="CDD" id="cd07576">
    <property type="entry name" value="R-amidase_like"/>
    <property type="match status" value="1"/>
</dbReference>